<organism evidence="7 8">
    <name type="scientific">Oryza sativa subsp. indica</name>
    <name type="common">Rice</name>
    <dbReference type="NCBI Taxonomy" id="39946"/>
    <lineage>
        <taxon>Eukaryota</taxon>
        <taxon>Viridiplantae</taxon>
        <taxon>Streptophyta</taxon>
        <taxon>Embryophyta</taxon>
        <taxon>Tracheophyta</taxon>
        <taxon>Spermatophyta</taxon>
        <taxon>Magnoliopsida</taxon>
        <taxon>Liliopsida</taxon>
        <taxon>Poales</taxon>
        <taxon>Poaceae</taxon>
        <taxon>BOP clade</taxon>
        <taxon>Oryzoideae</taxon>
        <taxon>Oryzeae</taxon>
        <taxon>Oryzinae</taxon>
        <taxon>Oryza</taxon>
        <taxon>Oryza sativa</taxon>
    </lineage>
</organism>
<sequence>MTKAGSPASIPSNIPPDQTLRFEIELISLFAITDILENESILKKIIKRPLPDKSHSNHADTVIALKYAVKTMREGEEAILIVKPRYAFGARGRASTGDQAAVPPDSTLYLYVQLAERKTAKQNEAEEKGIRQYIC</sequence>
<accession>B8AAA9</accession>
<evidence type="ECO:0000313" key="8">
    <source>
        <dbReference type="Proteomes" id="UP000007015"/>
    </source>
</evidence>
<dbReference type="InterPro" id="IPR046357">
    <property type="entry name" value="PPIase_dom_sf"/>
</dbReference>
<dbReference type="STRING" id="39946.B8AAA9"/>
<evidence type="ECO:0000256" key="1">
    <source>
        <dbReference type="ARBA" id="ARBA00000971"/>
    </source>
</evidence>
<keyword evidence="3 5" id="KW-0697">Rotamase</keyword>
<dbReference type="EMBL" id="CM000126">
    <property type="protein sequence ID" value="EEC70909.1"/>
    <property type="molecule type" value="Genomic_DNA"/>
</dbReference>
<gene>
    <name evidence="7" type="ORF">OsI_02458</name>
</gene>
<evidence type="ECO:0000259" key="6">
    <source>
        <dbReference type="PROSITE" id="PS50059"/>
    </source>
</evidence>
<dbReference type="AlphaFoldDB" id="B8AAA9"/>
<dbReference type="GO" id="GO:0005737">
    <property type="term" value="C:cytoplasm"/>
    <property type="evidence" value="ECO:0007669"/>
    <property type="project" value="TreeGrafter"/>
</dbReference>
<protein>
    <recommendedName>
        <fullName evidence="2 5">peptidylprolyl isomerase</fullName>
        <ecNumber evidence="2 5">5.2.1.8</ecNumber>
    </recommendedName>
</protein>
<comment type="catalytic activity">
    <reaction evidence="1 5">
        <text>[protein]-peptidylproline (omega=180) = [protein]-peptidylproline (omega=0)</text>
        <dbReference type="Rhea" id="RHEA:16237"/>
        <dbReference type="Rhea" id="RHEA-COMP:10747"/>
        <dbReference type="Rhea" id="RHEA-COMP:10748"/>
        <dbReference type="ChEBI" id="CHEBI:83833"/>
        <dbReference type="ChEBI" id="CHEBI:83834"/>
        <dbReference type="EC" id="5.2.1.8"/>
    </reaction>
</comment>
<evidence type="ECO:0000256" key="4">
    <source>
        <dbReference type="ARBA" id="ARBA00023235"/>
    </source>
</evidence>
<keyword evidence="4 5" id="KW-0413">Isomerase</keyword>
<dbReference type="Pfam" id="PF00254">
    <property type="entry name" value="FKBP_C"/>
    <property type="match status" value="1"/>
</dbReference>
<dbReference type="GO" id="GO:0003755">
    <property type="term" value="F:peptidyl-prolyl cis-trans isomerase activity"/>
    <property type="evidence" value="ECO:0007669"/>
    <property type="project" value="UniProtKB-KW"/>
</dbReference>
<feature type="domain" description="PPIase FKBP-type" evidence="6">
    <location>
        <begin position="57"/>
        <end position="118"/>
    </location>
</feature>
<evidence type="ECO:0000313" key="7">
    <source>
        <dbReference type="EMBL" id="EEC70909.1"/>
    </source>
</evidence>
<dbReference type="InterPro" id="IPR001179">
    <property type="entry name" value="PPIase_FKBP_dom"/>
</dbReference>
<proteinExistence type="predicted"/>
<dbReference type="SUPFAM" id="SSF54534">
    <property type="entry name" value="FKBP-like"/>
    <property type="match status" value="2"/>
</dbReference>
<dbReference type="Proteomes" id="UP000007015">
    <property type="component" value="Chromosome 1"/>
</dbReference>
<dbReference type="Gramene" id="BGIOSGA003781-TA">
    <property type="protein sequence ID" value="BGIOSGA003781-PA"/>
    <property type="gene ID" value="BGIOSGA003781"/>
</dbReference>
<dbReference type="PROSITE" id="PS50059">
    <property type="entry name" value="FKBP_PPIASE"/>
    <property type="match status" value="1"/>
</dbReference>
<reference evidence="7 8" key="1">
    <citation type="journal article" date="2005" name="PLoS Biol.">
        <title>The genomes of Oryza sativa: a history of duplications.</title>
        <authorList>
            <person name="Yu J."/>
            <person name="Wang J."/>
            <person name="Lin W."/>
            <person name="Li S."/>
            <person name="Li H."/>
            <person name="Zhou J."/>
            <person name="Ni P."/>
            <person name="Dong W."/>
            <person name="Hu S."/>
            <person name="Zeng C."/>
            <person name="Zhang J."/>
            <person name="Zhang Y."/>
            <person name="Li R."/>
            <person name="Xu Z."/>
            <person name="Li S."/>
            <person name="Li X."/>
            <person name="Zheng H."/>
            <person name="Cong L."/>
            <person name="Lin L."/>
            <person name="Yin J."/>
            <person name="Geng J."/>
            <person name="Li G."/>
            <person name="Shi J."/>
            <person name="Liu J."/>
            <person name="Lv H."/>
            <person name="Li J."/>
            <person name="Wang J."/>
            <person name="Deng Y."/>
            <person name="Ran L."/>
            <person name="Shi X."/>
            <person name="Wang X."/>
            <person name="Wu Q."/>
            <person name="Li C."/>
            <person name="Ren X."/>
            <person name="Wang J."/>
            <person name="Wang X."/>
            <person name="Li D."/>
            <person name="Liu D."/>
            <person name="Zhang X."/>
            <person name="Ji Z."/>
            <person name="Zhao W."/>
            <person name="Sun Y."/>
            <person name="Zhang Z."/>
            <person name="Bao J."/>
            <person name="Han Y."/>
            <person name="Dong L."/>
            <person name="Ji J."/>
            <person name="Chen P."/>
            <person name="Wu S."/>
            <person name="Liu J."/>
            <person name="Xiao Y."/>
            <person name="Bu D."/>
            <person name="Tan J."/>
            <person name="Yang L."/>
            <person name="Ye C."/>
            <person name="Zhang J."/>
            <person name="Xu J."/>
            <person name="Zhou Y."/>
            <person name="Yu Y."/>
            <person name="Zhang B."/>
            <person name="Zhuang S."/>
            <person name="Wei H."/>
            <person name="Liu B."/>
            <person name="Lei M."/>
            <person name="Yu H."/>
            <person name="Li Y."/>
            <person name="Xu H."/>
            <person name="Wei S."/>
            <person name="He X."/>
            <person name="Fang L."/>
            <person name="Zhang Z."/>
            <person name="Zhang Y."/>
            <person name="Huang X."/>
            <person name="Su Z."/>
            <person name="Tong W."/>
            <person name="Li J."/>
            <person name="Tong Z."/>
            <person name="Li S."/>
            <person name="Ye J."/>
            <person name="Wang L."/>
            <person name="Fang L."/>
            <person name="Lei T."/>
            <person name="Chen C."/>
            <person name="Chen H."/>
            <person name="Xu Z."/>
            <person name="Li H."/>
            <person name="Huang H."/>
            <person name="Zhang F."/>
            <person name="Xu H."/>
            <person name="Li N."/>
            <person name="Zhao C."/>
            <person name="Li S."/>
            <person name="Dong L."/>
            <person name="Huang Y."/>
            <person name="Li L."/>
            <person name="Xi Y."/>
            <person name="Qi Q."/>
            <person name="Li W."/>
            <person name="Zhang B."/>
            <person name="Hu W."/>
            <person name="Zhang Y."/>
            <person name="Tian X."/>
            <person name="Jiao Y."/>
            <person name="Liang X."/>
            <person name="Jin J."/>
            <person name="Gao L."/>
            <person name="Zheng W."/>
            <person name="Hao B."/>
            <person name="Liu S."/>
            <person name="Wang W."/>
            <person name="Yuan L."/>
            <person name="Cao M."/>
            <person name="McDermott J."/>
            <person name="Samudrala R."/>
            <person name="Wang J."/>
            <person name="Wong G.K."/>
            <person name="Yang H."/>
        </authorList>
    </citation>
    <scope>NUCLEOTIDE SEQUENCE [LARGE SCALE GENOMIC DNA]</scope>
    <source>
        <strain evidence="8">cv. 93-11</strain>
    </source>
</reference>
<dbReference type="PANTHER" id="PTHR10516:SF443">
    <property type="entry name" value="FK506-BINDING PROTEIN 59-RELATED"/>
    <property type="match status" value="1"/>
</dbReference>
<evidence type="ECO:0000256" key="2">
    <source>
        <dbReference type="ARBA" id="ARBA00013194"/>
    </source>
</evidence>
<dbReference type="PANTHER" id="PTHR10516">
    <property type="entry name" value="PEPTIDYL-PROLYL CIS-TRANS ISOMERASE"/>
    <property type="match status" value="1"/>
</dbReference>
<dbReference type="InterPro" id="IPR050689">
    <property type="entry name" value="FKBP-type_PPIase"/>
</dbReference>
<dbReference type="HOGENOM" id="CLU_1889191_0_0_1"/>
<dbReference type="EC" id="5.2.1.8" evidence="2 5"/>
<name>B8AAA9_ORYSI</name>
<keyword evidence="8" id="KW-1185">Reference proteome</keyword>
<evidence type="ECO:0000256" key="5">
    <source>
        <dbReference type="PROSITE-ProRule" id="PRU00277"/>
    </source>
</evidence>
<dbReference type="Gene3D" id="3.10.50.40">
    <property type="match status" value="1"/>
</dbReference>
<evidence type="ECO:0000256" key="3">
    <source>
        <dbReference type="ARBA" id="ARBA00023110"/>
    </source>
</evidence>